<comment type="similarity">
    <text evidence="1">Belongs to the manganese catalase family.</text>
</comment>
<evidence type="ECO:0000313" key="5">
    <source>
        <dbReference type="Proteomes" id="UP000053681"/>
    </source>
</evidence>
<dbReference type="EMBL" id="LNQP01000081">
    <property type="protein sequence ID" value="KSU86498.1"/>
    <property type="molecule type" value="Genomic_DNA"/>
</dbReference>
<keyword evidence="3" id="KW-0106">Calcium</keyword>
<sequence length="79" mass="9345">MFFHVKELQYKAKPTQPDPVYAKKLQEVLGGQYGEISVMMQYLFQGWNCRGEQKYRDMLLDIGTEESRRTRTSSSRPCY</sequence>
<dbReference type="AlphaFoldDB" id="A0A0V8JHF2"/>
<evidence type="ECO:0008006" key="6">
    <source>
        <dbReference type="Google" id="ProtNLM"/>
    </source>
</evidence>
<accession>A0A0V8JHF2</accession>
<reference evidence="4 5" key="1">
    <citation type="submission" date="2015-11" db="EMBL/GenBank/DDBJ databases">
        <title>Bacillus caseinolyticus sp nov.</title>
        <authorList>
            <person name="Dastager S.G."/>
            <person name="Mawlankar R."/>
        </authorList>
    </citation>
    <scope>NUCLEOTIDE SEQUENCE [LARGE SCALE GENOMIC DNA]</scope>
    <source>
        <strain evidence="4 5">SGD-V-76</strain>
    </source>
</reference>
<dbReference type="GO" id="GO:0046872">
    <property type="term" value="F:metal ion binding"/>
    <property type="evidence" value="ECO:0007669"/>
    <property type="project" value="UniProtKB-KW"/>
</dbReference>
<evidence type="ECO:0000256" key="2">
    <source>
        <dbReference type="PIRSR" id="PIRSR607760-1"/>
    </source>
</evidence>
<feature type="binding site" evidence="2">
    <location>
        <position position="66"/>
    </location>
    <ligand>
        <name>Mn(2+)</name>
        <dbReference type="ChEBI" id="CHEBI:29035"/>
        <label>2</label>
    </ligand>
</feature>
<proteinExistence type="inferred from homology"/>
<keyword evidence="2" id="KW-0479">Metal-binding</keyword>
<dbReference type="Pfam" id="PF05067">
    <property type="entry name" value="Mn_catalase"/>
    <property type="match status" value="1"/>
</dbReference>
<keyword evidence="5" id="KW-1185">Reference proteome</keyword>
<feature type="binding site" evidence="3">
    <location>
        <position position="57"/>
    </location>
    <ligand>
        <name>Ca(2+)</name>
        <dbReference type="ChEBI" id="CHEBI:29108"/>
    </ligand>
</feature>
<evidence type="ECO:0000256" key="3">
    <source>
        <dbReference type="PIRSR" id="PIRSR607760-2"/>
    </source>
</evidence>
<keyword evidence="2" id="KW-0464">Manganese</keyword>
<organism evidence="4 5">
    <name type="scientific">Priestia veravalensis</name>
    <dbReference type="NCBI Taxonomy" id="1414648"/>
    <lineage>
        <taxon>Bacteria</taxon>
        <taxon>Bacillati</taxon>
        <taxon>Bacillota</taxon>
        <taxon>Bacilli</taxon>
        <taxon>Bacillales</taxon>
        <taxon>Bacillaceae</taxon>
        <taxon>Priestia</taxon>
    </lineage>
</organism>
<feature type="binding site" evidence="3">
    <location>
        <position position="61"/>
    </location>
    <ligand>
        <name>Ca(2+)</name>
        <dbReference type="ChEBI" id="CHEBI:29108"/>
    </ligand>
</feature>
<evidence type="ECO:0000256" key="1">
    <source>
        <dbReference type="ARBA" id="ARBA00007644"/>
    </source>
</evidence>
<dbReference type="InterPro" id="IPR012347">
    <property type="entry name" value="Ferritin-like"/>
</dbReference>
<comment type="cofactor">
    <cofactor evidence="2">
        <name>Mn(2+)</name>
        <dbReference type="ChEBI" id="CHEBI:29035"/>
    </cofactor>
    <text evidence="2">Binds 2 manganese ions per subunit.</text>
</comment>
<feature type="binding site" evidence="2">
    <location>
        <position position="35"/>
    </location>
    <ligand>
        <name>Mn(2+)</name>
        <dbReference type="ChEBI" id="CHEBI:29035"/>
        <label>1</label>
    </ligand>
</feature>
<dbReference type="Gene3D" id="1.20.1260.10">
    <property type="match status" value="1"/>
</dbReference>
<dbReference type="SUPFAM" id="SSF47240">
    <property type="entry name" value="Ferritin-like"/>
    <property type="match status" value="1"/>
</dbReference>
<dbReference type="InterPro" id="IPR009078">
    <property type="entry name" value="Ferritin-like_SF"/>
</dbReference>
<gene>
    <name evidence="4" type="ORF">AS180_18305</name>
</gene>
<dbReference type="Proteomes" id="UP000053681">
    <property type="component" value="Unassembled WGS sequence"/>
</dbReference>
<comment type="caution">
    <text evidence="4">The sequence shown here is derived from an EMBL/GenBank/DDBJ whole genome shotgun (WGS) entry which is preliminary data.</text>
</comment>
<name>A0A0V8JHF2_9BACI</name>
<dbReference type="InterPro" id="IPR007760">
    <property type="entry name" value="Mn_catalase"/>
</dbReference>
<evidence type="ECO:0000313" key="4">
    <source>
        <dbReference type="EMBL" id="KSU86498.1"/>
    </source>
</evidence>
<protein>
    <recommendedName>
        <fullName evidence="6">Manganese containing catalase</fullName>
    </recommendedName>
</protein>
<comment type="cofactor">
    <cofactor evidence="3">
        <name>Ca(2+)</name>
        <dbReference type="ChEBI" id="CHEBI:29108"/>
    </cofactor>
    <text evidence="3">Binds 1 Ca(2+) ion per subunit.</text>
</comment>